<name>C5MHJ0_CANTT</name>
<dbReference type="HOGENOM" id="CLU_2061201_0_0_1"/>
<protein>
    <submittedName>
        <fullName evidence="1">Uncharacterized protein</fullName>
    </submittedName>
</protein>
<dbReference type="Proteomes" id="UP000002037">
    <property type="component" value="Unassembled WGS sequence"/>
</dbReference>
<dbReference type="GeneID" id="8300678"/>
<dbReference type="KEGG" id="ctp:CTRG_05544"/>
<proteinExistence type="predicted"/>
<organism evidence="1 2">
    <name type="scientific">Candida tropicalis (strain ATCC MYA-3404 / T1)</name>
    <name type="common">Yeast</name>
    <dbReference type="NCBI Taxonomy" id="294747"/>
    <lineage>
        <taxon>Eukaryota</taxon>
        <taxon>Fungi</taxon>
        <taxon>Dikarya</taxon>
        <taxon>Ascomycota</taxon>
        <taxon>Saccharomycotina</taxon>
        <taxon>Pichiomycetes</taxon>
        <taxon>Debaryomycetaceae</taxon>
        <taxon>Candida/Lodderomyces clade</taxon>
        <taxon>Candida</taxon>
    </lineage>
</organism>
<evidence type="ECO:0000313" key="1">
    <source>
        <dbReference type="EMBL" id="EER31092.1"/>
    </source>
</evidence>
<dbReference type="AlphaFoldDB" id="C5MHJ0"/>
<dbReference type="EMBL" id="GG692402">
    <property type="protein sequence ID" value="EER31092.1"/>
    <property type="molecule type" value="Genomic_DNA"/>
</dbReference>
<gene>
    <name evidence="1" type="ORF">CTRG_05544</name>
</gene>
<evidence type="ECO:0000313" key="2">
    <source>
        <dbReference type="Proteomes" id="UP000002037"/>
    </source>
</evidence>
<sequence length="124" mass="15172">MSHCDDHRKQKYECYFFQEHPNVPQIWNIQIYGSMERTFMSMDVWTEYSNIRIYGGKICTYKCAPNQEHTNQWFNGWNIVMHRYMAQSLEHIDVQQKVTLKNMVSRMEYLNIHIYGFTFWNVDL</sequence>
<accession>C5MHJ0</accession>
<dbReference type="VEuPathDB" id="FungiDB:CTRG_05544"/>
<reference evidence="1 2" key="1">
    <citation type="journal article" date="2009" name="Nature">
        <title>Evolution of pathogenicity and sexual reproduction in eight Candida genomes.</title>
        <authorList>
            <person name="Butler G."/>
            <person name="Rasmussen M.D."/>
            <person name="Lin M.F."/>
            <person name="Santos M.A."/>
            <person name="Sakthikumar S."/>
            <person name="Munro C.A."/>
            <person name="Rheinbay E."/>
            <person name="Grabherr M."/>
            <person name="Forche A."/>
            <person name="Reedy J.L."/>
            <person name="Agrafioti I."/>
            <person name="Arnaud M.B."/>
            <person name="Bates S."/>
            <person name="Brown A.J."/>
            <person name="Brunke S."/>
            <person name="Costanzo M.C."/>
            <person name="Fitzpatrick D.A."/>
            <person name="de Groot P.W."/>
            <person name="Harris D."/>
            <person name="Hoyer L.L."/>
            <person name="Hube B."/>
            <person name="Klis F.M."/>
            <person name="Kodira C."/>
            <person name="Lennard N."/>
            <person name="Logue M.E."/>
            <person name="Martin R."/>
            <person name="Neiman A.M."/>
            <person name="Nikolaou E."/>
            <person name="Quail M.A."/>
            <person name="Quinn J."/>
            <person name="Santos M.C."/>
            <person name="Schmitzberger F.F."/>
            <person name="Sherlock G."/>
            <person name="Shah P."/>
            <person name="Silverstein K.A."/>
            <person name="Skrzypek M.S."/>
            <person name="Soll D."/>
            <person name="Staggs R."/>
            <person name="Stansfield I."/>
            <person name="Stumpf M.P."/>
            <person name="Sudbery P.E."/>
            <person name="Srikantha T."/>
            <person name="Zeng Q."/>
            <person name="Berman J."/>
            <person name="Berriman M."/>
            <person name="Heitman J."/>
            <person name="Gow N.A."/>
            <person name="Lorenz M.C."/>
            <person name="Birren B.W."/>
            <person name="Kellis M."/>
            <person name="Cuomo C.A."/>
        </authorList>
    </citation>
    <scope>NUCLEOTIDE SEQUENCE [LARGE SCALE GENOMIC DNA]</scope>
    <source>
        <strain evidence="2">ATCC MYA-3404 / T1</strain>
    </source>
</reference>
<keyword evidence="2" id="KW-1185">Reference proteome</keyword>
<dbReference type="RefSeq" id="XP_002551246.1">
    <property type="nucleotide sequence ID" value="XM_002551200.1"/>
</dbReference>